<reference evidence="4 5" key="1">
    <citation type="journal article" date="2011" name="Science">
        <title>The ecoresponsive genome of Daphnia pulex.</title>
        <authorList>
            <person name="Colbourne J.K."/>
            <person name="Pfrender M.E."/>
            <person name="Gilbert D."/>
            <person name="Thomas W.K."/>
            <person name="Tucker A."/>
            <person name="Oakley T.H."/>
            <person name="Tokishita S."/>
            <person name="Aerts A."/>
            <person name="Arnold G.J."/>
            <person name="Basu M.K."/>
            <person name="Bauer D.J."/>
            <person name="Caceres C.E."/>
            <person name="Carmel L."/>
            <person name="Casola C."/>
            <person name="Choi J.H."/>
            <person name="Detter J.C."/>
            <person name="Dong Q."/>
            <person name="Dusheyko S."/>
            <person name="Eads B.D."/>
            <person name="Frohlich T."/>
            <person name="Geiler-Samerotte K.A."/>
            <person name="Gerlach D."/>
            <person name="Hatcher P."/>
            <person name="Jogdeo S."/>
            <person name="Krijgsveld J."/>
            <person name="Kriventseva E.V."/>
            <person name="Kultz D."/>
            <person name="Laforsch C."/>
            <person name="Lindquist E."/>
            <person name="Lopez J."/>
            <person name="Manak J.R."/>
            <person name="Muller J."/>
            <person name="Pangilinan J."/>
            <person name="Patwardhan R.P."/>
            <person name="Pitluck S."/>
            <person name="Pritham E.J."/>
            <person name="Rechtsteiner A."/>
            <person name="Rho M."/>
            <person name="Rogozin I.B."/>
            <person name="Sakarya O."/>
            <person name="Salamov A."/>
            <person name="Schaack S."/>
            <person name="Shapiro H."/>
            <person name="Shiga Y."/>
            <person name="Skalitzky C."/>
            <person name="Smith Z."/>
            <person name="Souvorov A."/>
            <person name="Sung W."/>
            <person name="Tang Z."/>
            <person name="Tsuchiya D."/>
            <person name="Tu H."/>
            <person name="Vos H."/>
            <person name="Wang M."/>
            <person name="Wolf Y.I."/>
            <person name="Yamagata H."/>
            <person name="Yamada T."/>
            <person name="Ye Y."/>
            <person name="Shaw J.R."/>
            <person name="Andrews J."/>
            <person name="Crease T.J."/>
            <person name="Tang H."/>
            <person name="Lucas S.M."/>
            <person name="Robertson H.M."/>
            <person name="Bork P."/>
            <person name="Koonin E.V."/>
            <person name="Zdobnov E.M."/>
            <person name="Grigoriev I.V."/>
            <person name="Lynch M."/>
            <person name="Boore J.L."/>
        </authorList>
    </citation>
    <scope>NUCLEOTIDE SEQUENCE [LARGE SCALE GENOMIC DNA]</scope>
</reference>
<evidence type="ECO:0000313" key="5">
    <source>
        <dbReference type="Proteomes" id="UP000000305"/>
    </source>
</evidence>
<dbReference type="OMA" id="IQRTKFN"/>
<evidence type="ECO:0000259" key="3">
    <source>
        <dbReference type="PROSITE" id="PS51269"/>
    </source>
</evidence>
<feature type="domain" description="COMM" evidence="3">
    <location>
        <begin position="128"/>
        <end position="192"/>
    </location>
</feature>
<dbReference type="PhylomeDB" id="E9GUW6"/>
<evidence type="ECO:0000256" key="2">
    <source>
        <dbReference type="ARBA" id="ARBA00093452"/>
    </source>
</evidence>
<accession>E9GUW6</accession>
<dbReference type="AlphaFoldDB" id="E9GUW6"/>
<dbReference type="PANTHER" id="PTHR15666:SF1">
    <property type="entry name" value="COMM DOMAIN-CONTAINING PROTEIN 5"/>
    <property type="match status" value="1"/>
</dbReference>
<dbReference type="PANTHER" id="PTHR15666">
    <property type="entry name" value="COMM DOMAIN CONTAINING PROTEIN 5"/>
    <property type="match status" value="1"/>
</dbReference>
<evidence type="ECO:0000256" key="1">
    <source>
        <dbReference type="ARBA" id="ARBA00016556"/>
    </source>
</evidence>
<protein>
    <recommendedName>
        <fullName evidence="1">COMM domain-containing protein 5</fullName>
    </recommendedName>
</protein>
<keyword evidence="5" id="KW-1185">Reference proteome</keyword>
<dbReference type="InParanoid" id="E9GUW6"/>
<organism evidence="4 5">
    <name type="scientific">Daphnia pulex</name>
    <name type="common">Water flea</name>
    <dbReference type="NCBI Taxonomy" id="6669"/>
    <lineage>
        <taxon>Eukaryota</taxon>
        <taxon>Metazoa</taxon>
        <taxon>Ecdysozoa</taxon>
        <taxon>Arthropoda</taxon>
        <taxon>Crustacea</taxon>
        <taxon>Branchiopoda</taxon>
        <taxon>Diplostraca</taxon>
        <taxon>Cladocera</taxon>
        <taxon>Anomopoda</taxon>
        <taxon>Daphniidae</taxon>
        <taxon>Daphnia</taxon>
    </lineage>
</organism>
<dbReference type="InterPro" id="IPR037357">
    <property type="entry name" value="COMMD5"/>
</dbReference>
<dbReference type="KEGG" id="dpx:DAPPUDRAFT_306081"/>
<dbReference type="InterPro" id="IPR017920">
    <property type="entry name" value="COMM"/>
</dbReference>
<sequence>MNYTSNLLFVTVPKSVEQLSKQLQSKIVDPLILQTLIDFSVRYWKGEEICHKEWEALLKNSYLPLTMIENLFSGVLNLTLAVFQIPEKLFTPELVLAELIQFGLAVEQAEQITKLKTTSAPNIPKLPKLNHVKWRIDVTISTSDVSRILEPWILMEINLESGDQKTVHIPVAQFHSLRYQVASCLNQFSKMPV</sequence>
<dbReference type="Proteomes" id="UP000000305">
    <property type="component" value="Unassembled WGS sequence"/>
</dbReference>
<gene>
    <name evidence="4" type="ORF">DAPPUDRAFT_306081</name>
</gene>
<dbReference type="Pfam" id="PF07258">
    <property type="entry name" value="COMM_domain"/>
    <property type="match status" value="1"/>
</dbReference>
<proteinExistence type="inferred from homology"/>
<dbReference type="OrthoDB" id="203754at2759"/>
<dbReference type="HOGENOM" id="CLU_091901_0_0_1"/>
<dbReference type="PROSITE" id="PS51269">
    <property type="entry name" value="COMM"/>
    <property type="match status" value="1"/>
</dbReference>
<dbReference type="STRING" id="6669.E9GUW6"/>
<dbReference type="GO" id="GO:0005634">
    <property type="term" value="C:nucleus"/>
    <property type="evidence" value="ECO:0000318"/>
    <property type="project" value="GO_Central"/>
</dbReference>
<evidence type="ECO:0000313" key="4">
    <source>
        <dbReference type="EMBL" id="EFX76721.1"/>
    </source>
</evidence>
<name>E9GUW6_DAPPU</name>
<comment type="similarity">
    <text evidence="2">Belongs to the COMM domain-containing protein 5 family.</text>
</comment>
<dbReference type="EMBL" id="GL732567">
    <property type="protein sequence ID" value="EFX76721.1"/>
    <property type="molecule type" value="Genomic_DNA"/>
</dbReference>